<evidence type="ECO:0008006" key="8">
    <source>
        <dbReference type="Google" id="ProtNLM"/>
    </source>
</evidence>
<dbReference type="GO" id="GO:0008610">
    <property type="term" value="P:lipid biosynthetic process"/>
    <property type="evidence" value="ECO:0007669"/>
    <property type="project" value="InterPro"/>
</dbReference>
<dbReference type="InterPro" id="IPR029063">
    <property type="entry name" value="SAM-dependent_MTases_sf"/>
</dbReference>
<proteinExistence type="inferred from homology"/>
<dbReference type="Proteomes" id="UP000184073">
    <property type="component" value="Unassembled WGS sequence"/>
</dbReference>
<evidence type="ECO:0000313" key="7">
    <source>
        <dbReference type="Proteomes" id="UP000184073"/>
    </source>
</evidence>
<keyword evidence="7" id="KW-1185">Reference proteome</keyword>
<dbReference type="GO" id="GO:0032259">
    <property type="term" value="P:methylation"/>
    <property type="evidence" value="ECO:0007669"/>
    <property type="project" value="UniProtKB-KW"/>
</dbReference>
<reference evidence="7" key="1">
    <citation type="journal article" date="2017" name="Genome Biol.">
        <title>Comparative genomics reveals high biological diversity and specific adaptations in the industrially and medically important fungal genus Aspergillus.</title>
        <authorList>
            <person name="de Vries R.P."/>
            <person name="Riley R."/>
            <person name="Wiebenga A."/>
            <person name="Aguilar-Osorio G."/>
            <person name="Amillis S."/>
            <person name="Uchima C.A."/>
            <person name="Anderluh G."/>
            <person name="Asadollahi M."/>
            <person name="Askin M."/>
            <person name="Barry K."/>
            <person name="Battaglia E."/>
            <person name="Bayram O."/>
            <person name="Benocci T."/>
            <person name="Braus-Stromeyer S.A."/>
            <person name="Caldana C."/>
            <person name="Canovas D."/>
            <person name="Cerqueira G.C."/>
            <person name="Chen F."/>
            <person name="Chen W."/>
            <person name="Choi C."/>
            <person name="Clum A."/>
            <person name="Dos Santos R.A."/>
            <person name="Damasio A.R."/>
            <person name="Diallinas G."/>
            <person name="Emri T."/>
            <person name="Fekete E."/>
            <person name="Flipphi M."/>
            <person name="Freyberg S."/>
            <person name="Gallo A."/>
            <person name="Gournas C."/>
            <person name="Habgood R."/>
            <person name="Hainaut M."/>
            <person name="Harispe M.L."/>
            <person name="Henrissat B."/>
            <person name="Hilden K.S."/>
            <person name="Hope R."/>
            <person name="Hossain A."/>
            <person name="Karabika E."/>
            <person name="Karaffa L."/>
            <person name="Karanyi Z."/>
            <person name="Krasevec N."/>
            <person name="Kuo A."/>
            <person name="Kusch H."/>
            <person name="LaButti K."/>
            <person name="Lagendijk E.L."/>
            <person name="Lapidus A."/>
            <person name="Levasseur A."/>
            <person name="Lindquist E."/>
            <person name="Lipzen A."/>
            <person name="Logrieco A.F."/>
            <person name="MacCabe A."/>
            <person name="Maekelae M.R."/>
            <person name="Malavazi I."/>
            <person name="Melin P."/>
            <person name="Meyer V."/>
            <person name="Mielnichuk N."/>
            <person name="Miskei M."/>
            <person name="Molnar A.P."/>
            <person name="Mule G."/>
            <person name="Ngan C.Y."/>
            <person name="Orejas M."/>
            <person name="Orosz E."/>
            <person name="Ouedraogo J.P."/>
            <person name="Overkamp K.M."/>
            <person name="Park H.-S."/>
            <person name="Perrone G."/>
            <person name="Piumi F."/>
            <person name="Punt P.J."/>
            <person name="Ram A.F."/>
            <person name="Ramon A."/>
            <person name="Rauscher S."/>
            <person name="Record E."/>
            <person name="Riano-Pachon D.M."/>
            <person name="Robert V."/>
            <person name="Roehrig J."/>
            <person name="Ruller R."/>
            <person name="Salamov A."/>
            <person name="Salih N.S."/>
            <person name="Samson R.A."/>
            <person name="Sandor E."/>
            <person name="Sanguinetti M."/>
            <person name="Schuetze T."/>
            <person name="Sepcic K."/>
            <person name="Shelest E."/>
            <person name="Sherlock G."/>
            <person name="Sophianopoulou V."/>
            <person name="Squina F.M."/>
            <person name="Sun H."/>
            <person name="Susca A."/>
            <person name="Todd R.B."/>
            <person name="Tsang A."/>
            <person name="Unkles S.E."/>
            <person name="van de Wiele N."/>
            <person name="van Rossen-Uffink D."/>
            <person name="Oliveira J.V."/>
            <person name="Vesth T.C."/>
            <person name="Visser J."/>
            <person name="Yu J.-H."/>
            <person name="Zhou M."/>
            <person name="Andersen M.R."/>
            <person name="Archer D.B."/>
            <person name="Baker S.E."/>
            <person name="Benoit I."/>
            <person name="Brakhage A.A."/>
            <person name="Braus G.H."/>
            <person name="Fischer R."/>
            <person name="Frisvad J.C."/>
            <person name="Goldman G.H."/>
            <person name="Houbraken J."/>
            <person name="Oakley B."/>
            <person name="Pocsi I."/>
            <person name="Scazzocchio C."/>
            <person name="Seiboth B."/>
            <person name="vanKuyk P.A."/>
            <person name="Wortman J."/>
            <person name="Dyer P.S."/>
            <person name="Grigoriev I.V."/>
        </authorList>
    </citation>
    <scope>NUCLEOTIDE SEQUENCE [LARGE SCALE GENOMIC DNA]</scope>
    <source>
        <strain evidence="7">CBS 583.65</strain>
    </source>
</reference>
<dbReference type="GeneID" id="63732550"/>
<keyword evidence="5" id="KW-0443">Lipid metabolism</keyword>
<evidence type="ECO:0000256" key="1">
    <source>
        <dbReference type="ARBA" id="ARBA00010815"/>
    </source>
</evidence>
<sequence>MTSTLSYYAHPYAQQIALHALKRINGARLKFILQYKEPPEEIQVGETGSEKSDSTVVLRVRSPNVWMRICSCFDLGFAEAYMFQEVDCDDLGRIFDIYIKNKNRIGSGNPLLQLLPRVAWLLQPTNSIQEARQNISSHYDTSNELFSAFLSPDLNYSCAHWSGDPAEPLESAQDRKVRNLLSKAQLSSSHHVLDIGCGWGDLSIKAAQIYGCRVTGLTLSERQKSLAEERIKAAGLQDRVSILLCDYRKASAPEQGGFYDRVISVGMFEHVGPEYLDEYFETISKLLHPTHGVMVIDGITMTNKLRETKSKIPTFIGRYVFPGGYLPTIHMLFDALHQGSGGSLEVTSALNIGPHYGKTLLAWQDNFLHNWAKIESDYRAARPGVADAEVEAFRRQWLYYFRYCDAAFRTRLLGNYVIVAARTPEQMVEVDAGNTSADAMFEEKVIGDGIAY</sequence>
<dbReference type="InterPro" id="IPR050723">
    <property type="entry name" value="CFA/CMAS"/>
</dbReference>
<keyword evidence="3" id="KW-0808">Transferase</keyword>
<dbReference type="PANTHER" id="PTHR43667">
    <property type="entry name" value="CYCLOPROPANE-FATTY-ACYL-PHOSPHOLIPID SYNTHASE"/>
    <property type="match status" value="1"/>
</dbReference>
<evidence type="ECO:0000256" key="5">
    <source>
        <dbReference type="ARBA" id="ARBA00023098"/>
    </source>
</evidence>
<dbReference type="EMBL" id="KV878127">
    <property type="protein sequence ID" value="OJI99828.1"/>
    <property type="molecule type" value="Genomic_DNA"/>
</dbReference>
<dbReference type="Pfam" id="PF02353">
    <property type="entry name" value="CMAS"/>
    <property type="match status" value="1"/>
</dbReference>
<organism evidence="6 7">
    <name type="scientific">Aspergillus versicolor CBS 583.65</name>
    <dbReference type="NCBI Taxonomy" id="1036611"/>
    <lineage>
        <taxon>Eukaryota</taxon>
        <taxon>Fungi</taxon>
        <taxon>Dikarya</taxon>
        <taxon>Ascomycota</taxon>
        <taxon>Pezizomycotina</taxon>
        <taxon>Eurotiomycetes</taxon>
        <taxon>Eurotiomycetidae</taxon>
        <taxon>Eurotiales</taxon>
        <taxon>Aspergillaceae</taxon>
        <taxon>Aspergillus</taxon>
        <taxon>Aspergillus subgen. Nidulantes</taxon>
    </lineage>
</organism>
<dbReference type="VEuPathDB" id="FungiDB:ASPVEDRAFT_81420"/>
<gene>
    <name evidence="6" type="ORF">ASPVEDRAFT_81420</name>
</gene>
<dbReference type="STRING" id="1036611.A0A1L9PEB4"/>
<keyword evidence="4" id="KW-0949">S-adenosyl-L-methionine</keyword>
<evidence type="ECO:0000256" key="4">
    <source>
        <dbReference type="ARBA" id="ARBA00022691"/>
    </source>
</evidence>
<dbReference type="GO" id="GO:0008168">
    <property type="term" value="F:methyltransferase activity"/>
    <property type="evidence" value="ECO:0007669"/>
    <property type="project" value="UniProtKB-KW"/>
</dbReference>
<evidence type="ECO:0000313" key="6">
    <source>
        <dbReference type="EMBL" id="OJI99828.1"/>
    </source>
</evidence>
<dbReference type="CDD" id="cd02440">
    <property type="entry name" value="AdoMet_MTases"/>
    <property type="match status" value="1"/>
</dbReference>
<comment type="similarity">
    <text evidence="1">Belongs to the CFA/CMAS family.</text>
</comment>
<dbReference type="Gene3D" id="3.40.50.150">
    <property type="entry name" value="Vaccinia Virus protein VP39"/>
    <property type="match status" value="1"/>
</dbReference>
<evidence type="ECO:0000256" key="2">
    <source>
        <dbReference type="ARBA" id="ARBA00022603"/>
    </source>
</evidence>
<protein>
    <recommendedName>
        <fullName evidence="8">Polyketide synthase methyltransferase domain-containing protein</fullName>
    </recommendedName>
</protein>
<dbReference type="OrthoDB" id="8300214at2759"/>
<dbReference type="RefSeq" id="XP_040665591.1">
    <property type="nucleotide sequence ID" value="XM_040817039.1"/>
</dbReference>
<keyword evidence="2" id="KW-0489">Methyltransferase</keyword>
<dbReference type="PIRSF" id="PIRSF003085">
    <property type="entry name" value="CMAS"/>
    <property type="match status" value="1"/>
</dbReference>
<accession>A0A1L9PEB4</accession>
<evidence type="ECO:0000256" key="3">
    <source>
        <dbReference type="ARBA" id="ARBA00022679"/>
    </source>
</evidence>
<dbReference type="InterPro" id="IPR003333">
    <property type="entry name" value="CMAS"/>
</dbReference>
<dbReference type="PANTHER" id="PTHR43667:SF2">
    <property type="entry name" value="FATTY ACID C-METHYL TRANSFERASE"/>
    <property type="match status" value="1"/>
</dbReference>
<dbReference type="SUPFAM" id="SSF53335">
    <property type="entry name" value="S-adenosyl-L-methionine-dependent methyltransferases"/>
    <property type="match status" value="1"/>
</dbReference>
<dbReference type="AlphaFoldDB" id="A0A1L9PEB4"/>
<name>A0A1L9PEB4_ASPVE</name>